<dbReference type="InterPro" id="IPR007889">
    <property type="entry name" value="HTH_Psq"/>
</dbReference>
<dbReference type="SUPFAM" id="SSF46689">
    <property type="entry name" value="Homeodomain-like"/>
    <property type="match status" value="1"/>
</dbReference>
<dbReference type="Proteomes" id="UP000218231">
    <property type="component" value="Unassembled WGS sequence"/>
</dbReference>
<dbReference type="PANTHER" id="PTHR33215:SF13">
    <property type="entry name" value="PROTEIN DISTAL ANTENNA"/>
    <property type="match status" value="1"/>
</dbReference>
<dbReference type="InterPro" id="IPR036388">
    <property type="entry name" value="WH-like_DNA-bd_sf"/>
</dbReference>
<evidence type="ECO:0000313" key="9">
    <source>
        <dbReference type="Proteomes" id="UP000218231"/>
    </source>
</evidence>
<dbReference type="PANTHER" id="PTHR33215">
    <property type="entry name" value="PROTEIN DISTAL ANTENNA"/>
    <property type="match status" value="1"/>
</dbReference>
<keyword evidence="4" id="KW-0805">Transcription regulation</keyword>
<keyword evidence="3" id="KW-0597">Phosphoprotein</keyword>
<gene>
    <name evidence="8" type="ORF">WR25_11857</name>
</gene>
<sequence>MTSGETEVVNGRKRKATDPESPSSSTTPVNTRTLRQYHLEEKLEIIQYAKQNGNRAAGREFNVAESSIREWRKNEEKLKAMSANDPQQQLRLGFGIRRSGHYEKFIEPLQDMQVIKVPLQISGFPEFPDALSDEKDTSQETLFGHELSFTNYVPDSCRSSSDSKSTSNSNTSSLESPVENSYCNGVRSVTGSAKRKNKVPRKFIPSPDD</sequence>
<dbReference type="Pfam" id="PF04218">
    <property type="entry name" value="CENP-B_N"/>
    <property type="match status" value="1"/>
</dbReference>
<evidence type="ECO:0000256" key="2">
    <source>
        <dbReference type="ARBA" id="ARBA00022473"/>
    </source>
</evidence>
<accession>A0A2A2L1S7</accession>
<dbReference type="EMBL" id="LIAE01007317">
    <property type="protein sequence ID" value="PAV80112.1"/>
    <property type="molecule type" value="Genomic_DNA"/>
</dbReference>
<organism evidence="8 9">
    <name type="scientific">Diploscapter pachys</name>
    <dbReference type="NCBI Taxonomy" id="2018661"/>
    <lineage>
        <taxon>Eukaryota</taxon>
        <taxon>Metazoa</taxon>
        <taxon>Ecdysozoa</taxon>
        <taxon>Nematoda</taxon>
        <taxon>Chromadorea</taxon>
        <taxon>Rhabditida</taxon>
        <taxon>Rhabditina</taxon>
        <taxon>Rhabditomorpha</taxon>
        <taxon>Rhabditoidea</taxon>
        <taxon>Rhabditidae</taxon>
        <taxon>Diploscapter</taxon>
    </lineage>
</organism>
<dbReference type="GO" id="GO:0005634">
    <property type="term" value="C:nucleus"/>
    <property type="evidence" value="ECO:0007669"/>
    <property type="project" value="UniProtKB-SubCell"/>
</dbReference>
<evidence type="ECO:0000256" key="1">
    <source>
        <dbReference type="ARBA" id="ARBA00004123"/>
    </source>
</evidence>
<protein>
    <recommendedName>
        <fullName evidence="7">HTH psq-type domain-containing protein</fullName>
    </recommendedName>
</protein>
<dbReference type="OrthoDB" id="6502958at2759"/>
<dbReference type="InterPro" id="IPR009057">
    <property type="entry name" value="Homeodomain-like_sf"/>
</dbReference>
<name>A0A2A2L1S7_9BILA</name>
<evidence type="ECO:0000256" key="4">
    <source>
        <dbReference type="ARBA" id="ARBA00023015"/>
    </source>
</evidence>
<feature type="region of interest" description="Disordered" evidence="6">
    <location>
        <begin position="1"/>
        <end position="33"/>
    </location>
</feature>
<proteinExistence type="predicted"/>
<dbReference type="Gene3D" id="1.10.10.10">
    <property type="entry name" value="Winged helix-like DNA-binding domain superfamily/Winged helix DNA-binding domain"/>
    <property type="match status" value="1"/>
</dbReference>
<comment type="subcellular location">
    <subcellularLocation>
        <location evidence="1">Nucleus</location>
    </subcellularLocation>
</comment>
<comment type="caution">
    <text evidence="8">The sequence shown here is derived from an EMBL/GenBank/DDBJ whole genome shotgun (WGS) entry which is preliminary data.</text>
</comment>
<keyword evidence="2" id="KW-0217">Developmental protein</keyword>
<dbReference type="GO" id="GO:0003677">
    <property type="term" value="F:DNA binding"/>
    <property type="evidence" value="ECO:0007669"/>
    <property type="project" value="InterPro"/>
</dbReference>
<dbReference type="AlphaFoldDB" id="A0A2A2L1S7"/>
<evidence type="ECO:0000256" key="3">
    <source>
        <dbReference type="ARBA" id="ARBA00022553"/>
    </source>
</evidence>
<feature type="region of interest" description="Disordered" evidence="6">
    <location>
        <begin position="155"/>
        <end position="209"/>
    </location>
</feature>
<keyword evidence="9" id="KW-1185">Reference proteome</keyword>
<keyword evidence="5" id="KW-0804">Transcription</keyword>
<feature type="compositionally biased region" description="Polar residues" evidence="6">
    <location>
        <begin position="178"/>
        <end position="191"/>
    </location>
</feature>
<evidence type="ECO:0000313" key="8">
    <source>
        <dbReference type="EMBL" id="PAV80112.1"/>
    </source>
</evidence>
<dbReference type="InterPro" id="IPR051839">
    <property type="entry name" value="RD_transcriptional_regulator"/>
</dbReference>
<feature type="domain" description="HTH psq-type" evidence="7">
    <location>
        <begin position="34"/>
        <end position="81"/>
    </location>
</feature>
<feature type="compositionally biased region" description="Low complexity" evidence="6">
    <location>
        <begin position="156"/>
        <end position="176"/>
    </location>
</feature>
<reference evidence="8 9" key="1">
    <citation type="journal article" date="2017" name="Curr. Biol.">
        <title>Genome architecture and evolution of a unichromosomal asexual nematode.</title>
        <authorList>
            <person name="Fradin H."/>
            <person name="Zegar C."/>
            <person name="Gutwein M."/>
            <person name="Lucas J."/>
            <person name="Kovtun M."/>
            <person name="Corcoran D."/>
            <person name="Baugh L.R."/>
            <person name="Kiontke K."/>
            <person name="Gunsalus K."/>
            <person name="Fitch D.H."/>
            <person name="Piano F."/>
        </authorList>
    </citation>
    <scope>NUCLEOTIDE SEQUENCE [LARGE SCALE GENOMIC DNA]</scope>
    <source>
        <strain evidence="8">PF1309</strain>
    </source>
</reference>
<evidence type="ECO:0000256" key="6">
    <source>
        <dbReference type="SAM" id="MobiDB-lite"/>
    </source>
</evidence>
<evidence type="ECO:0000259" key="7">
    <source>
        <dbReference type="Pfam" id="PF04218"/>
    </source>
</evidence>
<evidence type="ECO:0000256" key="5">
    <source>
        <dbReference type="ARBA" id="ARBA00023163"/>
    </source>
</evidence>